<dbReference type="EMBL" id="GG663368">
    <property type="protein sequence ID" value="EEH06567.1"/>
    <property type="molecule type" value="Genomic_DNA"/>
</dbReference>
<keyword evidence="4" id="KW-1185">Reference proteome</keyword>
<evidence type="ECO:0000313" key="3">
    <source>
        <dbReference type="EMBL" id="EEH06567.1"/>
    </source>
</evidence>
<gene>
    <name evidence="3" type="ORF">HCBG_04787</name>
</gene>
<dbReference type="InParanoid" id="C0NNQ7"/>
<feature type="region of interest" description="Disordered" evidence="2">
    <location>
        <begin position="36"/>
        <end position="56"/>
    </location>
</feature>
<dbReference type="GO" id="GO:0005680">
    <property type="term" value="C:anaphase-promoting complex"/>
    <property type="evidence" value="ECO:0007669"/>
    <property type="project" value="InterPro"/>
</dbReference>
<protein>
    <submittedName>
        <fullName evidence="3">Uncharacterized protein</fullName>
    </submittedName>
</protein>
<dbReference type="AlphaFoldDB" id="C0NNQ7"/>
<reference evidence="3" key="1">
    <citation type="submission" date="2009-02" db="EMBL/GenBank/DDBJ databases">
        <title>The Genome Sequence of Ajellomyces capsulatus strain G186AR.</title>
        <authorList>
            <consortium name="The Broad Institute Genome Sequencing Platform"/>
            <person name="Champion M."/>
            <person name="Cuomo C."/>
            <person name="Ma L.-J."/>
            <person name="Henn M.R."/>
            <person name="Sil A."/>
            <person name="Goldman B."/>
            <person name="Young S.K."/>
            <person name="Kodira C.D."/>
            <person name="Zeng Q."/>
            <person name="Koehrsen M."/>
            <person name="Alvarado L."/>
            <person name="Berlin A."/>
            <person name="Borenstein D."/>
            <person name="Chen Z."/>
            <person name="Engels R."/>
            <person name="Freedman E."/>
            <person name="Gellesch M."/>
            <person name="Goldberg J."/>
            <person name="Griggs A."/>
            <person name="Gujja S."/>
            <person name="Heiman D."/>
            <person name="Hepburn T."/>
            <person name="Howarth C."/>
            <person name="Jen D."/>
            <person name="Larson L."/>
            <person name="Lewis B."/>
            <person name="Mehta T."/>
            <person name="Park D."/>
            <person name="Pearson M."/>
            <person name="Roberts A."/>
            <person name="Saif S."/>
            <person name="Shea T."/>
            <person name="Shenoy N."/>
            <person name="Sisk P."/>
            <person name="Stolte C."/>
            <person name="Sykes S."/>
            <person name="Walk T."/>
            <person name="White J."/>
            <person name="Yandava C."/>
            <person name="Klein B."/>
            <person name="McEwen J.G."/>
            <person name="Puccia R."/>
            <person name="Goldman G.H."/>
            <person name="Felipe M.S."/>
            <person name="Nino-Vega G."/>
            <person name="San-Blas G."/>
            <person name="Taylor J."/>
            <person name="Mendoza L."/>
            <person name="Galagan J."/>
            <person name="Nusbaum C."/>
            <person name="Birren B."/>
        </authorList>
    </citation>
    <scope>NUCLEOTIDE SEQUENCE</scope>
    <source>
        <strain evidence="3">G186AR</strain>
    </source>
</reference>
<name>C0NNQ7_AJECG</name>
<dbReference type="GO" id="GO:0031145">
    <property type="term" value="P:anaphase-promoting complex-dependent catabolic process"/>
    <property type="evidence" value="ECO:0007669"/>
    <property type="project" value="InterPro"/>
</dbReference>
<accession>C0NNQ7</accession>
<keyword evidence="1" id="KW-0833">Ubl conjugation pathway</keyword>
<sequence length="194" mass="21477">MLRRKPTALAITTEDIIAFEEARLHQQQLKENNNNQQTFANSTGSSGVGGPFQSSSVTYDPNDELKPLPGDKARIPCELAAGRKEPLRKVNEIGVVEVEAEAVARSMDVSNIFYPPSANEIGLLTLEIGIKHYVGWAWKKRRESFSFEHRRLGIALWQSQKSLLESLNQIFFAARAQNSLTIVSAPLGQIIASS</sequence>
<evidence type="ECO:0000313" key="4">
    <source>
        <dbReference type="Proteomes" id="UP000001631"/>
    </source>
</evidence>
<dbReference type="Pfam" id="PF10471">
    <property type="entry name" value="ANAPC_CDC26"/>
    <property type="match status" value="1"/>
</dbReference>
<dbReference type="GeneID" id="69037803"/>
<dbReference type="HOGENOM" id="CLU_1402074_0_0_1"/>
<organism evidence="3 4">
    <name type="scientific">Ajellomyces capsulatus (strain G186AR / H82 / ATCC MYA-2454 / RMSCC 2432)</name>
    <name type="common">Darling's disease fungus</name>
    <name type="synonym">Histoplasma capsulatum</name>
    <dbReference type="NCBI Taxonomy" id="447093"/>
    <lineage>
        <taxon>Eukaryota</taxon>
        <taxon>Fungi</taxon>
        <taxon>Dikarya</taxon>
        <taxon>Ascomycota</taxon>
        <taxon>Pezizomycotina</taxon>
        <taxon>Eurotiomycetes</taxon>
        <taxon>Eurotiomycetidae</taxon>
        <taxon>Onygenales</taxon>
        <taxon>Ajellomycetaceae</taxon>
        <taxon>Histoplasma</taxon>
    </lineage>
</organism>
<evidence type="ECO:0000256" key="1">
    <source>
        <dbReference type="ARBA" id="ARBA00022786"/>
    </source>
</evidence>
<dbReference type="Proteomes" id="UP000001631">
    <property type="component" value="Unassembled WGS sequence"/>
</dbReference>
<dbReference type="RefSeq" id="XP_045287048.1">
    <property type="nucleotide sequence ID" value="XM_045431836.1"/>
</dbReference>
<dbReference type="VEuPathDB" id="FungiDB:I7I50_05145"/>
<dbReference type="InterPro" id="IPR018860">
    <property type="entry name" value="APC_suCDC26"/>
</dbReference>
<evidence type="ECO:0000256" key="2">
    <source>
        <dbReference type="SAM" id="MobiDB-lite"/>
    </source>
</evidence>
<proteinExistence type="predicted"/>